<reference evidence="2 3" key="1">
    <citation type="journal article" date="2024" name="BMC Genomics">
        <title>De novo assembly and annotation of Popillia japonica's genome with initial clues to its potential as an invasive pest.</title>
        <authorList>
            <person name="Cucini C."/>
            <person name="Boschi S."/>
            <person name="Funari R."/>
            <person name="Cardaioli E."/>
            <person name="Iannotti N."/>
            <person name="Marturano G."/>
            <person name="Paoli F."/>
            <person name="Bruttini M."/>
            <person name="Carapelli A."/>
            <person name="Frati F."/>
            <person name="Nardi F."/>
        </authorList>
    </citation>
    <scope>NUCLEOTIDE SEQUENCE [LARGE SCALE GENOMIC DNA]</scope>
    <source>
        <strain evidence="2">DMR45628</strain>
    </source>
</reference>
<protein>
    <submittedName>
        <fullName evidence="2">Alcohol dehydrogenase transcription factor Myb/SANT-like</fullName>
    </submittedName>
</protein>
<sequence length="214" mass="24890">MTARQTAFKMTQYQQLNAELEKYPCLYDERHPGYNIREVQDMAWESIAAVVFKHEWNNLSHATKARKAQYLQRRVDYDYLANINARAKTTDLGPIMRKSTLHSSQEYSRPGVPQPPINNLEAQAQGVIDEDEELLLLYLLPSYKKLTVNNKREALHQCYSILNSLCNRTTTNCNNTTNFQSVFPINIKLEHSTPVVKEEPIFISDSEQEDRKFF</sequence>
<feature type="domain" description="MADF" evidence="1">
    <location>
        <begin position="15"/>
        <end position="113"/>
    </location>
</feature>
<dbReference type="AlphaFoldDB" id="A0AAW1LYA1"/>
<proteinExistence type="predicted"/>
<dbReference type="Proteomes" id="UP001458880">
    <property type="component" value="Unassembled WGS sequence"/>
</dbReference>
<evidence type="ECO:0000313" key="3">
    <source>
        <dbReference type="Proteomes" id="UP001458880"/>
    </source>
</evidence>
<organism evidence="2 3">
    <name type="scientific">Popillia japonica</name>
    <name type="common">Japanese beetle</name>
    <dbReference type="NCBI Taxonomy" id="7064"/>
    <lineage>
        <taxon>Eukaryota</taxon>
        <taxon>Metazoa</taxon>
        <taxon>Ecdysozoa</taxon>
        <taxon>Arthropoda</taxon>
        <taxon>Hexapoda</taxon>
        <taxon>Insecta</taxon>
        <taxon>Pterygota</taxon>
        <taxon>Neoptera</taxon>
        <taxon>Endopterygota</taxon>
        <taxon>Coleoptera</taxon>
        <taxon>Polyphaga</taxon>
        <taxon>Scarabaeiformia</taxon>
        <taxon>Scarabaeidae</taxon>
        <taxon>Rutelinae</taxon>
        <taxon>Popillia</taxon>
    </lineage>
</organism>
<evidence type="ECO:0000259" key="1">
    <source>
        <dbReference type="PROSITE" id="PS51029"/>
    </source>
</evidence>
<dbReference type="PROSITE" id="PS51029">
    <property type="entry name" value="MADF"/>
    <property type="match status" value="1"/>
</dbReference>
<accession>A0AAW1LYA1</accession>
<evidence type="ECO:0000313" key="2">
    <source>
        <dbReference type="EMBL" id="KAK9738827.1"/>
    </source>
</evidence>
<dbReference type="Pfam" id="PF10545">
    <property type="entry name" value="MADF_DNA_bdg"/>
    <property type="match status" value="1"/>
</dbReference>
<dbReference type="EMBL" id="JASPKY010000082">
    <property type="protein sequence ID" value="KAK9738827.1"/>
    <property type="molecule type" value="Genomic_DNA"/>
</dbReference>
<name>A0AAW1LYA1_POPJA</name>
<comment type="caution">
    <text evidence="2">The sequence shown here is derived from an EMBL/GenBank/DDBJ whole genome shotgun (WGS) entry which is preliminary data.</text>
</comment>
<dbReference type="InterPro" id="IPR006578">
    <property type="entry name" value="MADF-dom"/>
</dbReference>
<keyword evidence="3" id="KW-1185">Reference proteome</keyword>
<gene>
    <name evidence="2" type="ORF">QE152_g9563</name>
</gene>